<evidence type="ECO:0000259" key="1">
    <source>
        <dbReference type="Pfam" id="PF14775"/>
    </source>
</evidence>
<dbReference type="Pfam" id="PF14775">
    <property type="entry name" value="NYD-SP28_assoc"/>
    <property type="match status" value="1"/>
</dbReference>
<dbReference type="AlphaFoldDB" id="A0A024V1G1"/>
<reference evidence="2 3" key="2">
    <citation type="submission" date="2013-02" db="EMBL/GenBank/DDBJ databases">
        <title>The Genome Sequence of Plasmodium falciparum Vietnam Oak-Knoll (FVO).</title>
        <authorList>
            <consortium name="The Broad Institute Genome Sequencing Platform"/>
            <consortium name="The Broad Institute Genome Sequencing Center for Infectious Disease"/>
            <person name="Neafsey D."/>
            <person name="Cheeseman I."/>
            <person name="Volkman S."/>
            <person name="Adams J."/>
            <person name="Walker B."/>
            <person name="Young S.K."/>
            <person name="Zeng Q."/>
            <person name="Gargeya S."/>
            <person name="Fitzgerald M."/>
            <person name="Haas B."/>
            <person name="Abouelleil A."/>
            <person name="Alvarado L."/>
            <person name="Arachchi H.M."/>
            <person name="Berlin A.M."/>
            <person name="Chapman S.B."/>
            <person name="Dewar J."/>
            <person name="Goldberg J."/>
            <person name="Griggs A."/>
            <person name="Gujja S."/>
            <person name="Hansen M."/>
            <person name="Howarth C."/>
            <person name="Imamovic A."/>
            <person name="Larimer J."/>
            <person name="McCowan C."/>
            <person name="Murphy C."/>
            <person name="Neiman D."/>
            <person name="Pearson M."/>
            <person name="Priest M."/>
            <person name="Roberts A."/>
            <person name="Saif S."/>
            <person name="Shea T."/>
            <person name="Sisk P."/>
            <person name="Sykes S."/>
            <person name="Wortman J."/>
            <person name="Nusbaum C."/>
            <person name="Birren B."/>
        </authorList>
    </citation>
    <scope>NUCLEOTIDE SEQUENCE [LARGE SCALE GENOMIC DNA]</scope>
    <source>
        <strain evidence="3">Vietnam Oak-Knoll (FVO)</strain>
    </source>
</reference>
<dbReference type="PANTHER" id="PTHR21625:SF1">
    <property type="entry name" value="DYNEIN REGULATORY COMPLEX PROTEIN 1"/>
    <property type="match status" value="1"/>
</dbReference>
<protein>
    <recommendedName>
        <fullName evidence="1">Dynein regulatory complex protein 1 C-terminal domain-containing protein</fullName>
    </recommendedName>
</protein>
<dbReference type="InterPro" id="IPR029440">
    <property type="entry name" value="DRC1_C"/>
</dbReference>
<proteinExistence type="predicted"/>
<dbReference type="GO" id="GO:0003352">
    <property type="term" value="P:regulation of cilium movement"/>
    <property type="evidence" value="ECO:0007669"/>
    <property type="project" value="TreeGrafter"/>
</dbReference>
<evidence type="ECO:0000313" key="3">
    <source>
        <dbReference type="Proteomes" id="UP000030690"/>
    </source>
</evidence>
<feature type="domain" description="Dynein regulatory complex protein 1 C-terminal" evidence="1">
    <location>
        <begin position="136"/>
        <end position="195"/>
    </location>
</feature>
<evidence type="ECO:0000313" key="2">
    <source>
        <dbReference type="EMBL" id="ETW16392.1"/>
    </source>
</evidence>
<accession>A0A024V1G1</accession>
<dbReference type="GO" id="GO:0060285">
    <property type="term" value="P:cilium-dependent cell motility"/>
    <property type="evidence" value="ECO:0007669"/>
    <property type="project" value="TreeGrafter"/>
</dbReference>
<dbReference type="Proteomes" id="UP000030690">
    <property type="component" value="Unassembled WGS sequence"/>
</dbReference>
<dbReference type="PANTHER" id="PTHR21625">
    <property type="entry name" value="NYD-SP28 PROTEIN"/>
    <property type="match status" value="1"/>
</dbReference>
<dbReference type="EMBL" id="KI925146">
    <property type="protein sequence ID" value="ETW16392.1"/>
    <property type="molecule type" value="Genomic_DNA"/>
</dbReference>
<organism evidence="2 3">
    <name type="scientific">Plasmodium falciparum Vietnam Oak-Knoll</name>
    <name type="common">FVO</name>
    <dbReference type="NCBI Taxonomy" id="1036723"/>
    <lineage>
        <taxon>Eukaryota</taxon>
        <taxon>Sar</taxon>
        <taxon>Alveolata</taxon>
        <taxon>Apicomplexa</taxon>
        <taxon>Aconoidasida</taxon>
        <taxon>Haemosporida</taxon>
        <taxon>Plasmodiidae</taxon>
        <taxon>Plasmodium</taxon>
        <taxon>Plasmodium (Laverania)</taxon>
    </lineage>
</organism>
<sequence length="199" mass="24343">MNIKKVTPEQIEKVKKLLLQECLFLIDETNIKDEEEKIRKILNYIGVHTKEDLELLTELFYIDADEENYLINKFNKNEDENNIPYNSEYTLDIILKYYQEKEKENTCRISKDKQKYKNRLNISLKIILDRKKQEKEYWYNLSNLTPDHMITLWKTFSIYVEKYYHILKERASIIQNIFDEEKLMKQNINKINRMKKELS</sequence>
<gene>
    <name evidence="2" type="ORF">PFFVO_04649</name>
</gene>
<dbReference type="GO" id="GO:0070286">
    <property type="term" value="P:axonemal dynein complex assembly"/>
    <property type="evidence" value="ECO:0007669"/>
    <property type="project" value="InterPro"/>
</dbReference>
<dbReference type="GO" id="GO:0005858">
    <property type="term" value="C:axonemal dynein complex"/>
    <property type="evidence" value="ECO:0007669"/>
    <property type="project" value="InterPro"/>
</dbReference>
<dbReference type="OrthoDB" id="10260459at2759"/>
<name>A0A024V1G1_PLAFA</name>
<reference evidence="2 3" key="1">
    <citation type="submission" date="2013-02" db="EMBL/GenBank/DDBJ databases">
        <title>The Genome Annotation of Plasmodium falciparum Vietnam Oak-Knoll (FVO).</title>
        <authorList>
            <consortium name="The Broad Institute Genome Sequencing Platform"/>
            <consortium name="The Broad Institute Genome Sequencing Center for Infectious Disease"/>
            <person name="Neafsey D."/>
            <person name="Hoffman S."/>
            <person name="Volkman S."/>
            <person name="Rosenthal P."/>
            <person name="Walker B."/>
            <person name="Young S.K."/>
            <person name="Zeng Q."/>
            <person name="Gargeya S."/>
            <person name="Fitzgerald M."/>
            <person name="Haas B."/>
            <person name="Abouelleil A."/>
            <person name="Allen A.W."/>
            <person name="Alvarado L."/>
            <person name="Arachchi H.M."/>
            <person name="Berlin A.M."/>
            <person name="Chapman S.B."/>
            <person name="Gainer-Dewar J."/>
            <person name="Goldberg J."/>
            <person name="Griggs A."/>
            <person name="Gujja S."/>
            <person name="Hansen M."/>
            <person name="Howarth C."/>
            <person name="Imamovic A."/>
            <person name="Ireland A."/>
            <person name="Larimer J."/>
            <person name="McCowan C."/>
            <person name="Murphy C."/>
            <person name="Pearson M."/>
            <person name="Poon T.W."/>
            <person name="Priest M."/>
            <person name="Roberts A."/>
            <person name="Saif S."/>
            <person name="Shea T."/>
            <person name="Sisk P."/>
            <person name="Sykes S."/>
            <person name="Wortman J."/>
            <person name="Nusbaum C."/>
            <person name="Birren B."/>
        </authorList>
    </citation>
    <scope>NUCLEOTIDE SEQUENCE [LARGE SCALE GENOMIC DNA]</scope>
    <source>
        <strain evidence="3">Vietnam Oak-Knoll (FVO)</strain>
    </source>
</reference>
<dbReference type="InterPro" id="IPR039750">
    <property type="entry name" value="DRC1/DRC2"/>
</dbReference>